<proteinExistence type="predicted"/>
<dbReference type="GO" id="GO:0008168">
    <property type="term" value="F:methyltransferase activity"/>
    <property type="evidence" value="ECO:0007669"/>
    <property type="project" value="UniProtKB-KW"/>
</dbReference>
<evidence type="ECO:0000313" key="2">
    <source>
        <dbReference type="EMBL" id="MEZ3182549.1"/>
    </source>
</evidence>
<keyword evidence="3" id="KW-1185">Reference proteome</keyword>
<dbReference type="InterPro" id="IPR041698">
    <property type="entry name" value="Methyltransf_25"/>
</dbReference>
<feature type="domain" description="Methyltransferase" evidence="1">
    <location>
        <begin position="58"/>
        <end position="149"/>
    </location>
</feature>
<evidence type="ECO:0000313" key="3">
    <source>
        <dbReference type="Proteomes" id="UP001567537"/>
    </source>
</evidence>
<dbReference type="Gene3D" id="2.20.130.10">
    <property type="entry name" value="CAC2371-like domains"/>
    <property type="match status" value="1"/>
</dbReference>
<sequence>MTPTLERHSMNSGADRNLFDTADVYEAIYRGRGKDYTAEAARVVSLVRASVPDATSLLDVACGPASHLVHFADHFDHVEGLDLSEDMLRVAKQRLPGTATLHHGDMRDFRIDARFSAVTCMFSSISYARTRAELDSALRCMADHLLPTGTVVVEPWWFPEDFTPDHVAGDVVTVDGRTISRVSHSVREADATRMDVHYLVATPGKGIEHFADTHRMTLFARADYEAAFTGAGLSVCYEPDPAGGPGLFIGTRTVAA</sequence>
<accession>A0ABV4J6K1</accession>
<reference evidence="2 3" key="1">
    <citation type="journal article" date="2021" name="Res Sq">
        <title>Streptomyces Pimoensis sp. nov., Isolated From the Taklimakan Desert in Xinjiang, China.</title>
        <authorList>
            <person name="Zhang P."/>
            <person name="Luo X."/>
            <person name="Luo X."/>
            <person name="Liu Z."/>
            <person name="Xia Z."/>
            <person name="Wan C."/>
            <person name="zhang L."/>
        </authorList>
    </citation>
    <scope>NUCLEOTIDE SEQUENCE [LARGE SCALE GENOMIC DNA]</scope>
    <source>
        <strain evidence="2 3">TRM75549</strain>
    </source>
</reference>
<keyword evidence="2" id="KW-0489">Methyltransferase</keyword>
<name>A0ABV4J6K1_9ACTN</name>
<dbReference type="GO" id="GO:0032259">
    <property type="term" value="P:methylation"/>
    <property type="evidence" value="ECO:0007669"/>
    <property type="project" value="UniProtKB-KW"/>
</dbReference>
<dbReference type="Gene3D" id="3.40.50.150">
    <property type="entry name" value="Vaccinia Virus protein VP39"/>
    <property type="match status" value="1"/>
</dbReference>
<dbReference type="InterPro" id="IPR029063">
    <property type="entry name" value="SAM-dependent_MTases_sf"/>
</dbReference>
<gene>
    <name evidence="2" type="ORF">KYY02_28985</name>
</gene>
<evidence type="ECO:0000259" key="1">
    <source>
        <dbReference type="Pfam" id="PF13649"/>
    </source>
</evidence>
<comment type="caution">
    <text evidence="2">The sequence shown here is derived from an EMBL/GenBank/DDBJ whole genome shotgun (WGS) entry which is preliminary data.</text>
</comment>
<keyword evidence="2" id="KW-0808">Transferase</keyword>
<dbReference type="SUPFAM" id="SSF53335">
    <property type="entry name" value="S-adenosyl-L-methionine-dependent methyltransferases"/>
    <property type="match status" value="1"/>
</dbReference>
<dbReference type="EMBL" id="JAHWZY010000045">
    <property type="protein sequence ID" value="MEZ3182549.1"/>
    <property type="molecule type" value="Genomic_DNA"/>
</dbReference>
<dbReference type="Pfam" id="PF13649">
    <property type="entry name" value="Methyltransf_25"/>
    <property type="match status" value="1"/>
</dbReference>
<dbReference type="Proteomes" id="UP001567537">
    <property type="component" value="Unassembled WGS sequence"/>
</dbReference>
<dbReference type="CDD" id="cd02440">
    <property type="entry name" value="AdoMet_MTases"/>
    <property type="match status" value="1"/>
</dbReference>
<dbReference type="RefSeq" id="WP_371243323.1">
    <property type="nucleotide sequence ID" value="NZ_JAHWZY010000045.1"/>
</dbReference>
<protein>
    <submittedName>
        <fullName evidence="2">Class I SAM-dependent methyltransferase</fullName>
    </submittedName>
</protein>
<organism evidence="2 3">
    <name type="scientific">Streptomyces pimonensis</name>
    <dbReference type="NCBI Taxonomy" id="2860288"/>
    <lineage>
        <taxon>Bacteria</taxon>
        <taxon>Bacillati</taxon>
        <taxon>Actinomycetota</taxon>
        <taxon>Actinomycetes</taxon>
        <taxon>Kitasatosporales</taxon>
        <taxon>Streptomycetaceae</taxon>
        <taxon>Streptomyces</taxon>
    </lineage>
</organism>